<dbReference type="SUPFAM" id="SSF56349">
    <property type="entry name" value="DNA breaking-rejoining enzymes"/>
    <property type="match status" value="1"/>
</dbReference>
<evidence type="ECO:0000313" key="8">
    <source>
        <dbReference type="Proteomes" id="UP000183805"/>
    </source>
</evidence>
<evidence type="ECO:0000259" key="6">
    <source>
        <dbReference type="PROSITE" id="PS51898"/>
    </source>
</evidence>
<protein>
    <submittedName>
        <fullName evidence="7">Integrase</fullName>
    </submittedName>
</protein>
<dbReference type="InterPro" id="IPR025166">
    <property type="entry name" value="Integrase_DNA_bind_dom"/>
</dbReference>
<evidence type="ECO:0000313" key="7">
    <source>
        <dbReference type="EMBL" id="SFU00750.1"/>
    </source>
</evidence>
<dbReference type="Gene3D" id="3.30.160.390">
    <property type="entry name" value="Integrase, DNA-binding domain"/>
    <property type="match status" value="1"/>
</dbReference>
<dbReference type="EMBL" id="FPAZ01000025">
    <property type="protein sequence ID" value="SFU00750.1"/>
    <property type="molecule type" value="Genomic_DNA"/>
</dbReference>
<evidence type="ECO:0000256" key="1">
    <source>
        <dbReference type="ARBA" id="ARBA00008857"/>
    </source>
</evidence>
<dbReference type="InterPro" id="IPR010998">
    <property type="entry name" value="Integrase_recombinase_N"/>
</dbReference>
<evidence type="ECO:0000256" key="2">
    <source>
        <dbReference type="ARBA" id="ARBA00022908"/>
    </source>
</evidence>
<dbReference type="PANTHER" id="PTHR30629">
    <property type="entry name" value="PROPHAGE INTEGRASE"/>
    <property type="match status" value="1"/>
</dbReference>
<evidence type="ECO:0000256" key="4">
    <source>
        <dbReference type="ARBA" id="ARBA00023172"/>
    </source>
</evidence>
<evidence type="ECO:0000256" key="3">
    <source>
        <dbReference type="ARBA" id="ARBA00023125"/>
    </source>
</evidence>
<dbReference type="InterPro" id="IPR038488">
    <property type="entry name" value="Integrase_DNA-bd_sf"/>
</dbReference>
<dbReference type="Proteomes" id="UP000183805">
    <property type="component" value="Unassembled WGS sequence"/>
</dbReference>
<dbReference type="CDD" id="cd00801">
    <property type="entry name" value="INT_P4_C"/>
    <property type="match status" value="1"/>
</dbReference>
<comment type="caution">
    <text evidence="7">The sequence shown here is derived from an EMBL/GenBank/DDBJ whole genome shotgun (WGS) entry which is preliminary data.</text>
</comment>
<evidence type="ECO:0000256" key="5">
    <source>
        <dbReference type="SAM" id="MobiDB-lite"/>
    </source>
</evidence>
<sequence>MTDKRQTRKRKANGEVNKGPLTQAEIQSYIKDGRPAQISDGNSFYFVINDAGHPFWALRYTKPNGKRAWTYFSSPKEMSLAEARAEAATIKLKIKREGLDPASEKKKAKSQRLHTVADLWDDFYERESKRIENPNIIASLYKREIQPVIGKYELAKVEPTDIRFIIERINEGYGSKKPRKTVANKTLYLLTKIFNHAQKLNLVQYNPASIFTAKDAGGTEKPKEFSLNVEQVAELFNALRKNIGKIAIQDYWGLALLLSTGVRKMELYAAQWSEFDLDNGTWHLPAERTKSRRRFTQPLAPQTIEWLLQIKAYSGNSTYLFPSRKKGKLDNTHVCENTVNHSCLKLKKEGKIPWPEFDPHSLRHTCRSLLSKLKVPTDVAERYINHSFVGLQKVYDNHDYYEERKEAAVKLADILAPLINIDNLHRK</sequence>
<dbReference type="Pfam" id="PF13356">
    <property type="entry name" value="Arm-DNA-bind_3"/>
    <property type="match status" value="1"/>
</dbReference>
<organism evidence="7 8">
    <name type="scientific">Pseudoalteromonas lipolytica</name>
    <dbReference type="NCBI Taxonomy" id="570156"/>
    <lineage>
        <taxon>Bacteria</taxon>
        <taxon>Pseudomonadati</taxon>
        <taxon>Pseudomonadota</taxon>
        <taxon>Gammaproteobacteria</taxon>
        <taxon>Alteromonadales</taxon>
        <taxon>Pseudoalteromonadaceae</taxon>
        <taxon>Pseudoalteromonas</taxon>
    </lineage>
</organism>
<keyword evidence="8" id="KW-1185">Reference proteome</keyword>
<reference evidence="7 8" key="1">
    <citation type="submission" date="2016-10" db="EMBL/GenBank/DDBJ databases">
        <authorList>
            <person name="Varghese N."/>
            <person name="Submissions S."/>
        </authorList>
    </citation>
    <scope>NUCLEOTIDE SEQUENCE [LARGE SCALE GENOMIC DNA]</scope>
    <source>
        <strain evidence="7 8">CGMCC 1.8499</strain>
    </source>
</reference>
<dbReference type="RefSeq" id="WP_083422947.1">
    <property type="nucleotide sequence ID" value="NZ_FPAZ01000025.1"/>
</dbReference>
<dbReference type="Gene3D" id="1.10.443.10">
    <property type="entry name" value="Intergrase catalytic core"/>
    <property type="match status" value="1"/>
</dbReference>
<feature type="region of interest" description="Disordered" evidence="5">
    <location>
        <begin position="1"/>
        <end position="20"/>
    </location>
</feature>
<keyword evidence="3" id="KW-0238">DNA-binding</keyword>
<dbReference type="InterPro" id="IPR011010">
    <property type="entry name" value="DNA_brk_join_enz"/>
</dbReference>
<name>A0ABY1GVR8_9GAMM</name>
<keyword evidence="4" id="KW-0233">DNA recombination</keyword>
<dbReference type="Pfam" id="PF00589">
    <property type="entry name" value="Phage_integrase"/>
    <property type="match status" value="1"/>
</dbReference>
<dbReference type="InterPro" id="IPR002104">
    <property type="entry name" value="Integrase_catalytic"/>
</dbReference>
<dbReference type="InterPro" id="IPR050808">
    <property type="entry name" value="Phage_Integrase"/>
</dbReference>
<keyword evidence="2" id="KW-0229">DNA integration</keyword>
<dbReference type="InterPro" id="IPR013762">
    <property type="entry name" value="Integrase-like_cat_sf"/>
</dbReference>
<comment type="similarity">
    <text evidence="1">Belongs to the 'phage' integrase family.</text>
</comment>
<dbReference type="PANTHER" id="PTHR30629:SF2">
    <property type="entry name" value="PROPHAGE INTEGRASE INTS-RELATED"/>
    <property type="match status" value="1"/>
</dbReference>
<dbReference type="Gene3D" id="1.10.150.130">
    <property type="match status" value="1"/>
</dbReference>
<feature type="compositionally biased region" description="Basic residues" evidence="5">
    <location>
        <begin position="1"/>
        <end position="11"/>
    </location>
</feature>
<dbReference type="PROSITE" id="PS51898">
    <property type="entry name" value="TYR_RECOMBINASE"/>
    <property type="match status" value="1"/>
</dbReference>
<proteinExistence type="inferred from homology"/>
<accession>A0ABY1GVR8</accession>
<gene>
    <name evidence="7" type="ORF">SAMN04487854_12526</name>
</gene>
<feature type="domain" description="Tyr recombinase" evidence="6">
    <location>
        <begin position="220"/>
        <end position="409"/>
    </location>
</feature>